<dbReference type="Gene3D" id="3.40.50.80">
    <property type="entry name" value="Nucleotide-binding domain of ferredoxin-NADP reductase (FNR) module"/>
    <property type="match status" value="1"/>
</dbReference>
<dbReference type="Pfam" id="PF00111">
    <property type="entry name" value="Fer2"/>
    <property type="match status" value="1"/>
</dbReference>
<keyword evidence="4" id="KW-1185">Reference proteome</keyword>
<dbReference type="PANTHER" id="PTHR30212:SF2">
    <property type="entry name" value="PROTEIN YIIM"/>
    <property type="match status" value="1"/>
</dbReference>
<organism evidence="3 4">
    <name type="scientific">Roseomonas acroporae</name>
    <dbReference type="NCBI Taxonomy" id="2937791"/>
    <lineage>
        <taxon>Bacteria</taxon>
        <taxon>Pseudomonadati</taxon>
        <taxon>Pseudomonadota</taxon>
        <taxon>Alphaproteobacteria</taxon>
        <taxon>Acetobacterales</taxon>
        <taxon>Roseomonadaceae</taxon>
        <taxon>Roseomonas</taxon>
    </lineage>
</organism>
<dbReference type="Gene3D" id="3.10.20.30">
    <property type="match status" value="1"/>
</dbReference>
<evidence type="ECO:0000313" key="4">
    <source>
        <dbReference type="Proteomes" id="UP001139516"/>
    </source>
</evidence>
<dbReference type="InterPro" id="IPR017938">
    <property type="entry name" value="Riboflavin_synthase-like_b-brl"/>
</dbReference>
<dbReference type="InterPro" id="IPR052353">
    <property type="entry name" value="Benzoxazolinone_Detox_Enz"/>
</dbReference>
<feature type="domain" description="FAD-binding FR-type" evidence="2">
    <location>
        <begin position="3"/>
        <end position="105"/>
    </location>
</feature>
<dbReference type="RefSeq" id="WP_248668070.1">
    <property type="nucleotide sequence ID" value="NZ_JALPRX010000071.1"/>
</dbReference>
<dbReference type="CDD" id="cd00207">
    <property type="entry name" value="fer2"/>
    <property type="match status" value="1"/>
</dbReference>
<evidence type="ECO:0000313" key="3">
    <source>
        <dbReference type="EMBL" id="MCK8785950.1"/>
    </source>
</evidence>
<dbReference type="PROSITE" id="PS51085">
    <property type="entry name" value="2FE2S_FER_2"/>
    <property type="match status" value="1"/>
</dbReference>
<dbReference type="PROSITE" id="PS51384">
    <property type="entry name" value="FAD_FR"/>
    <property type="match status" value="1"/>
</dbReference>
<evidence type="ECO:0000259" key="1">
    <source>
        <dbReference type="PROSITE" id="PS51085"/>
    </source>
</evidence>
<dbReference type="AlphaFoldDB" id="A0A9X1YA79"/>
<dbReference type="PANTHER" id="PTHR30212">
    <property type="entry name" value="PROTEIN YIIM"/>
    <property type="match status" value="1"/>
</dbReference>
<protein>
    <submittedName>
        <fullName evidence="3">PDR/VanB family oxidoreductase</fullName>
    </submittedName>
</protein>
<reference evidence="3" key="1">
    <citation type="submission" date="2022-04" db="EMBL/GenBank/DDBJ databases">
        <title>Roseomonas acroporae sp. nov., isolated from coral Acropora digitifera.</title>
        <authorList>
            <person name="Sun H."/>
        </authorList>
    </citation>
    <scope>NUCLEOTIDE SEQUENCE</scope>
    <source>
        <strain evidence="3">NAR14</strain>
    </source>
</reference>
<sequence>MGDELLEVVIARREEQAAGIVVLDLVPAAGGALPGFEAGAHVDVHVGPGLVRQYSLCGSPADASRYRLGILLDPASRGGSAAIHAGFRAGERLRIGRPRNLFPLADGATRSVLVGGGIGITPMLAMAHALDRAGAEFELHYCARERGRAAFLDELAAAPFQGRTRLHLSAETGRLVPERDLPPPAPGIHLYVCGPAGFMEEVIAGARRLGYPEPQLHREYFQTEVDTSGDAFEVELAQSGRTVAVAAGQSIVAALAGAGVAVEVSCEQGICGTCLCNVLEGEPDHRDEYLTEEEKAAGDQILLCCSRARSKRLVLDL</sequence>
<dbReference type="Gene3D" id="2.40.30.10">
    <property type="entry name" value="Translation factors"/>
    <property type="match status" value="1"/>
</dbReference>
<dbReference type="CDD" id="cd06185">
    <property type="entry name" value="PDR_like"/>
    <property type="match status" value="1"/>
</dbReference>
<dbReference type="SUPFAM" id="SSF52343">
    <property type="entry name" value="Ferredoxin reductase-like, C-terminal NADP-linked domain"/>
    <property type="match status" value="1"/>
</dbReference>
<dbReference type="PROSITE" id="PS00197">
    <property type="entry name" value="2FE2S_FER_1"/>
    <property type="match status" value="1"/>
</dbReference>
<dbReference type="InterPro" id="IPR012675">
    <property type="entry name" value="Beta-grasp_dom_sf"/>
</dbReference>
<accession>A0A9X1YA79</accession>
<dbReference type="InterPro" id="IPR006058">
    <property type="entry name" value="2Fe2S_fd_BS"/>
</dbReference>
<dbReference type="Proteomes" id="UP001139516">
    <property type="component" value="Unassembled WGS sequence"/>
</dbReference>
<proteinExistence type="predicted"/>
<dbReference type="InterPro" id="IPR036010">
    <property type="entry name" value="2Fe-2S_ferredoxin-like_sf"/>
</dbReference>
<feature type="domain" description="2Fe-2S ferredoxin-type" evidence="1">
    <location>
        <begin position="232"/>
        <end position="317"/>
    </location>
</feature>
<name>A0A9X1YA79_9PROT</name>
<comment type="caution">
    <text evidence="3">The sequence shown here is derived from an EMBL/GenBank/DDBJ whole genome shotgun (WGS) entry which is preliminary data.</text>
</comment>
<dbReference type="SUPFAM" id="SSF54292">
    <property type="entry name" value="2Fe-2S ferredoxin-like"/>
    <property type="match status" value="1"/>
</dbReference>
<dbReference type="InterPro" id="IPR039261">
    <property type="entry name" value="FNR_nucleotide-bd"/>
</dbReference>
<dbReference type="InterPro" id="IPR017927">
    <property type="entry name" value="FAD-bd_FR_type"/>
</dbReference>
<dbReference type="SUPFAM" id="SSF63380">
    <property type="entry name" value="Riboflavin synthase domain-like"/>
    <property type="match status" value="1"/>
</dbReference>
<gene>
    <name evidence="3" type="ORF">M0638_16345</name>
</gene>
<dbReference type="GO" id="GO:0051537">
    <property type="term" value="F:2 iron, 2 sulfur cluster binding"/>
    <property type="evidence" value="ECO:0007669"/>
    <property type="project" value="InterPro"/>
</dbReference>
<dbReference type="EMBL" id="JALPRX010000071">
    <property type="protein sequence ID" value="MCK8785950.1"/>
    <property type="molecule type" value="Genomic_DNA"/>
</dbReference>
<dbReference type="PRINTS" id="PR00409">
    <property type="entry name" value="PHDIOXRDTASE"/>
</dbReference>
<dbReference type="GO" id="GO:0016491">
    <property type="term" value="F:oxidoreductase activity"/>
    <property type="evidence" value="ECO:0007669"/>
    <property type="project" value="InterPro"/>
</dbReference>
<dbReference type="InterPro" id="IPR001041">
    <property type="entry name" value="2Fe-2S_ferredoxin-type"/>
</dbReference>
<evidence type="ECO:0000259" key="2">
    <source>
        <dbReference type="PROSITE" id="PS51384"/>
    </source>
</evidence>